<gene>
    <name evidence="4" type="ORF">ENM42_02885</name>
</gene>
<dbReference type="InterPro" id="IPR050118">
    <property type="entry name" value="Pur/Pyrimidine_PRTase"/>
</dbReference>
<sequence length="228" mass="25182">MEQPRYIQVLSNVLDGLRTGSSVHVIPVAGKRILRISWLNIVHQPEIYQALAKLIKIHSVENGYQVDAVASIETSGAKYGFAISYELGKPYFSIHKTSKLIFETPITAEGISFTEGRPVTLHVDRPVASQFGKVLLVDDVRRTSTTIQTAVDLLERCGTNVVACYVILDLAFAGYPRPRNIPANRYHPLFTVSAVDENGKCVVDEGLVVSFLSRAPVEKQQKPSQNTC</sequence>
<protein>
    <recommendedName>
        <fullName evidence="3">Phosphoribosyltransferase domain-containing protein</fullName>
    </recommendedName>
</protein>
<evidence type="ECO:0000256" key="2">
    <source>
        <dbReference type="ARBA" id="ARBA00022726"/>
    </source>
</evidence>
<dbReference type="SUPFAM" id="SSF53271">
    <property type="entry name" value="PRTase-like"/>
    <property type="match status" value="1"/>
</dbReference>
<dbReference type="AlphaFoldDB" id="A0A7C5Y4J6"/>
<dbReference type="Gene3D" id="3.40.50.2020">
    <property type="match status" value="1"/>
</dbReference>
<name>A0A7C5Y4J6_CALS0</name>
<dbReference type="GO" id="GO:0006166">
    <property type="term" value="P:purine ribonucleoside salvage"/>
    <property type="evidence" value="ECO:0007669"/>
    <property type="project" value="UniProtKB-KW"/>
</dbReference>
<keyword evidence="2" id="KW-0660">Purine salvage</keyword>
<reference evidence="4" key="1">
    <citation type="journal article" date="2020" name="mSystems">
        <title>Genome- and Community-Level Interaction Insights into Carbon Utilization and Element Cycling Functions of Hydrothermarchaeota in Hydrothermal Sediment.</title>
        <authorList>
            <person name="Zhou Z."/>
            <person name="Liu Y."/>
            <person name="Xu W."/>
            <person name="Pan J."/>
            <person name="Luo Z.H."/>
            <person name="Li M."/>
        </authorList>
    </citation>
    <scope>NUCLEOTIDE SEQUENCE [LARGE SCALE GENOMIC DNA]</scope>
    <source>
        <strain evidence="4">SpSt-1084</strain>
    </source>
</reference>
<dbReference type="InterPro" id="IPR000836">
    <property type="entry name" value="PRTase_dom"/>
</dbReference>
<accession>A0A7C5Y4J6</accession>
<organism evidence="4">
    <name type="scientific">Caldiarchaeum subterraneum</name>
    <dbReference type="NCBI Taxonomy" id="311458"/>
    <lineage>
        <taxon>Archaea</taxon>
        <taxon>Nitrososphaerota</taxon>
        <taxon>Candidatus Caldarchaeales</taxon>
        <taxon>Candidatus Caldarchaeaceae</taxon>
        <taxon>Candidatus Caldarchaeum</taxon>
    </lineage>
</organism>
<evidence type="ECO:0000313" key="4">
    <source>
        <dbReference type="EMBL" id="HHR40755.1"/>
    </source>
</evidence>
<dbReference type="EMBL" id="DRXS01000159">
    <property type="protein sequence ID" value="HHR40755.1"/>
    <property type="molecule type" value="Genomic_DNA"/>
</dbReference>
<keyword evidence="1" id="KW-0808">Transferase</keyword>
<proteinExistence type="predicted"/>
<dbReference type="PANTHER" id="PTHR43864:SF1">
    <property type="entry name" value="XANTHINE PHOSPHORIBOSYLTRANSFERASE"/>
    <property type="match status" value="1"/>
</dbReference>
<dbReference type="CDD" id="cd06223">
    <property type="entry name" value="PRTases_typeI"/>
    <property type="match status" value="1"/>
</dbReference>
<dbReference type="GO" id="GO:0016740">
    <property type="term" value="F:transferase activity"/>
    <property type="evidence" value="ECO:0007669"/>
    <property type="project" value="UniProtKB-KW"/>
</dbReference>
<evidence type="ECO:0000259" key="3">
    <source>
        <dbReference type="Pfam" id="PF00156"/>
    </source>
</evidence>
<dbReference type="InterPro" id="IPR029057">
    <property type="entry name" value="PRTase-like"/>
</dbReference>
<evidence type="ECO:0000256" key="1">
    <source>
        <dbReference type="ARBA" id="ARBA00022679"/>
    </source>
</evidence>
<feature type="domain" description="Phosphoribosyltransferase" evidence="3">
    <location>
        <begin position="37"/>
        <end position="169"/>
    </location>
</feature>
<dbReference type="PANTHER" id="PTHR43864">
    <property type="entry name" value="HYPOXANTHINE/GUANINE PHOSPHORIBOSYLTRANSFERASE"/>
    <property type="match status" value="1"/>
</dbReference>
<dbReference type="Pfam" id="PF00156">
    <property type="entry name" value="Pribosyltran"/>
    <property type="match status" value="1"/>
</dbReference>
<comment type="caution">
    <text evidence="4">The sequence shown here is derived from an EMBL/GenBank/DDBJ whole genome shotgun (WGS) entry which is preliminary data.</text>
</comment>